<accession>A0A150L6Z1</accession>
<name>A0A150L6Z1_9BACI</name>
<evidence type="ECO:0000313" key="2">
    <source>
        <dbReference type="Proteomes" id="UP000075683"/>
    </source>
</evidence>
<comment type="caution">
    <text evidence="1">The sequence shown here is derived from an EMBL/GenBank/DDBJ whole genome shotgun (WGS) entry which is preliminary data.</text>
</comment>
<dbReference type="RefSeq" id="WP_061570291.1">
    <property type="nucleotide sequence ID" value="NZ_LQYT01000143.1"/>
</dbReference>
<proteinExistence type="predicted"/>
<dbReference type="EMBL" id="LQYT01000143">
    <property type="protein sequence ID" value="KYD08035.1"/>
    <property type="molecule type" value="Genomic_DNA"/>
</dbReference>
<dbReference type="Proteomes" id="UP000075683">
    <property type="component" value="Unassembled WGS sequence"/>
</dbReference>
<sequence length="61" mass="7086">MDELIAKIKNFDCKDYRVATTYLLRWLAKAAEEEQTLSPIVLETALQSAINCVEVLNEWRK</sequence>
<dbReference type="AlphaFoldDB" id="A0A150L6Z1"/>
<organism evidence="1 2">
    <name type="scientific">Caldibacillus debilis</name>
    <dbReference type="NCBI Taxonomy" id="301148"/>
    <lineage>
        <taxon>Bacteria</taxon>
        <taxon>Bacillati</taxon>
        <taxon>Bacillota</taxon>
        <taxon>Bacilli</taxon>
        <taxon>Bacillales</taxon>
        <taxon>Bacillaceae</taxon>
        <taxon>Caldibacillus</taxon>
    </lineage>
</organism>
<evidence type="ECO:0000313" key="1">
    <source>
        <dbReference type="EMBL" id="KYD08035.1"/>
    </source>
</evidence>
<gene>
    <name evidence="1" type="ORF">B4135_4192</name>
</gene>
<reference evidence="1 2" key="1">
    <citation type="submission" date="2016-01" db="EMBL/GenBank/DDBJ databases">
        <title>Draft Genome Sequences of Seven Thermophilic Sporeformers Isolated from Foods.</title>
        <authorList>
            <person name="Berendsen E.M."/>
            <person name="Wells-Bennik M.H."/>
            <person name="Krawcyk A.O."/>
            <person name="De Jong A."/>
            <person name="Holsappel S."/>
            <person name="Eijlander R.T."/>
            <person name="Kuipers O.P."/>
        </authorList>
    </citation>
    <scope>NUCLEOTIDE SEQUENCE [LARGE SCALE GENOMIC DNA]</scope>
    <source>
        <strain evidence="1 2">B4135</strain>
    </source>
</reference>
<protein>
    <submittedName>
        <fullName evidence="1">Uncharacterized protein</fullName>
    </submittedName>
</protein>